<evidence type="ECO:0000259" key="1">
    <source>
        <dbReference type="SMART" id="SM00635"/>
    </source>
</evidence>
<dbReference type="NCBIfam" id="TIGR04183">
    <property type="entry name" value="Por_Secre_tail"/>
    <property type="match status" value="1"/>
</dbReference>
<dbReference type="Gene3D" id="2.60.40.1080">
    <property type="match status" value="1"/>
</dbReference>
<dbReference type="Gene3D" id="3.20.20.80">
    <property type="entry name" value="Glycosidases"/>
    <property type="match status" value="1"/>
</dbReference>
<dbReference type="Pfam" id="PF02368">
    <property type="entry name" value="Big_2"/>
    <property type="match status" value="1"/>
</dbReference>
<dbReference type="SMART" id="SM00642">
    <property type="entry name" value="Aamy"/>
    <property type="match status" value="1"/>
</dbReference>
<dbReference type="CDD" id="cd23432">
    <property type="entry name" value="beta-trefoil_Ricin_EndoBetaGal-like"/>
    <property type="match status" value="1"/>
</dbReference>
<dbReference type="SUPFAM" id="SSF50370">
    <property type="entry name" value="Ricin B-like lectins"/>
    <property type="match status" value="1"/>
</dbReference>
<dbReference type="InterPro" id="IPR006047">
    <property type="entry name" value="GH13_cat_dom"/>
</dbReference>
<feature type="domain" description="BIG2" evidence="1">
    <location>
        <begin position="465"/>
        <end position="542"/>
    </location>
</feature>
<dbReference type="SUPFAM" id="SSF49373">
    <property type="entry name" value="Invasin/intimin cell-adhesion fragments"/>
    <property type="match status" value="1"/>
</dbReference>
<dbReference type="SUPFAM" id="SSF51445">
    <property type="entry name" value="(Trans)glycosidases"/>
    <property type="match status" value="1"/>
</dbReference>
<dbReference type="InterPro" id="IPR035992">
    <property type="entry name" value="Ricin_B-like_lectins"/>
</dbReference>
<evidence type="ECO:0000313" key="4">
    <source>
        <dbReference type="Proteomes" id="UP001319180"/>
    </source>
</evidence>
<dbReference type="Gene3D" id="2.60.40.10">
    <property type="entry name" value="Immunoglobulins"/>
    <property type="match status" value="1"/>
</dbReference>
<dbReference type="InterPro" id="IPR017853">
    <property type="entry name" value="GH"/>
</dbReference>
<reference evidence="3 4" key="1">
    <citation type="submission" date="2021-05" db="EMBL/GenBank/DDBJ databases">
        <title>A Polyphasic approach of four new species of the genus Ohtaekwangia: Ohtaekwangia histidinii sp. nov., Ohtaekwangia cretensis sp. nov., Ohtaekwangia indiensis sp. nov., Ohtaekwangia reichenbachii sp. nov. from diverse environment.</title>
        <authorList>
            <person name="Octaviana S."/>
        </authorList>
    </citation>
    <scope>NUCLEOTIDE SEQUENCE [LARGE SCALE GENOMIC DNA]</scope>
    <source>
        <strain evidence="3 4">PWU37</strain>
    </source>
</reference>
<dbReference type="GO" id="GO:0009313">
    <property type="term" value="P:oligosaccharide catabolic process"/>
    <property type="evidence" value="ECO:0007669"/>
    <property type="project" value="TreeGrafter"/>
</dbReference>
<dbReference type="InterPro" id="IPR013783">
    <property type="entry name" value="Ig-like_fold"/>
</dbReference>
<dbReference type="Proteomes" id="UP001319180">
    <property type="component" value="Unassembled WGS sequence"/>
</dbReference>
<name>A0AAP2D6F6_9BACT</name>
<gene>
    <name evidence="3" type="ORF">KK078_05175</name>
</gene>
<dbReference type="InterPro" id="IPR031965">
    <property type="entry name" value="CBM26"/>
</dbReference>
<keyword evidence="4" id="KW-1185">Reference proteome</keyword>
<dbReference type="GO" id="GO:0004556">
    <property type="term" value="F:alpha-amylase activity"/>
    <property type="evidence" value="ECO:0007669"/>
    <property type="project" value="TreeGrafter"/>
</dbReference>
<dbReference type="AlphaFoldDB" id="A0AAP2D6F6"/>
<protein>
    <submittedName>
        <fullName evidence="3">Starch-binding protein</fullName>
    </submittedName>
</protein>
<feature type="domain" description="Glycosyl hydrolase family 13 catalytic" evidence="2">
    <location>
        <begin position="55"/>
        <end position="375"/>
    </location>
</feature>
<dbReference type="Pfam" id="PF16738">
    <property type="entry name" value="CBM26"/>
    <property type="match status" value="1"/>
</dbReference>
<dbReference type="EMBL" id="JAHESC010000005">
    <property type="protein sequence ID" value="MBT1685934.1"/>
    <property type="molecule type" value="Genomic_DNA"/>
</dbReference>
<comment type="caution">
    <text evidence="3">The sequence shown here is derived from an EMBL/GenBank/DDBJ whole genome shotgun (WGS) entry which is preliminary data.</text>
</comment>
<dbReference type="Pfam" id="PF00128">
    <property type="entry name" value="Alpha-amylase"/>
    <property type="match status" value="1"/>
</dbReference>
<proteinExistence type="predicted"/>
<dbReference type="PANTHER" id="PTHR10357">
    <property type="entry name" value="ALPHA-AMYLASE FAMILY MEMBER"/>
    <property type="match status" value="1"/>
</dbReference>
<dbReference type="InterPro" id="IPR013780">
    <property type="entry name" value="Glyco_hydro_b"/>
</dbReference>
<sequence length="871" mass="95339">MKERFPLFYALFRIRLQGLAVLLMLLAQALYAQDPPPYGTPFSGVPDARDVNMYQVHIRPYSAAGNLQGVISRLDQIKALGTNVIYLMPLYPHGTDARSSQSPYCVKDFKAVGAEYGSLTDLRTLVDGAHSRGMAVMLDFVVNQTSWDHPWITQHPDWYVRVNGVIQQLAEFSDVAALDMNNTTMRAAMIDAMRYWIFAANIDGYRCDFANNAPLPFWTAVINNLRGITSHKLLMFAEGDRIENFQAGFDMNFGDKWFYDALEDVAKGGSVSLFQSVTNTEYTYAGAAQQVVRYTANHDTETRTDGFLPFQLFQNHAGVVVNFVVSAYMRGVPFLTSGQEVDFNQAIPWPYTTVKINWSANPTAAADFTKILTFRTNSTAVRRGTLTTYSNNDVCAFTKVSGTEKVVVLANLRNNGASYVIPAALAGSYVDAYTGAAVTLTAGATQSLSNFQYRVLTNANVPDVPVASVAVSPTSASIKVGLTQQLTATVSPANATNQSVTWASSNTAVATVNSSGLVTGVSTGSATITATTVSGGKTATAAITVTPASSFTVYFYKPASWGTTLRIYYWNTLPAGSIPTVTWPGVSMANAGGGWYSYTFTNVTSTNLIFNDGTNQTADLIRSTTGWYQNNTWYNADPGTPPVTDTYYTIRNRWKNTYLYDAGGSVGYGATAANNNYQWQKVAIDANYFWLKNRGTGEYMHIENQTGSVQCTAVTLEWWSAQWLQDNVDGTYVRLRNHWQTGSIIHVEGQTGSAQYAGAQEGWYSAQWQLIPVSTGGRTAASEMPVYEERSLSAVAVYPNPARGNQLHVQVPELPDAIPAAVLIQDVHGRPVLETRVKRSGVITHDLPGGLYFVKVRTAEAVRVEKVLIER</sequence>
<dbReference type="PANTHER" id="PTHR10357:SF179">
    <property type="entry name" value="NEUTRAL AND BASIC AMINO ACID TRANSPORT PROTEIN RBAT"/>
    <property type="match status" value="1"/>
</dbReference>
<accession>A0AAP2D6F6</accession>
<dbReference type="InterPro" id="IPR003343">
    <property type="entry name" value="Big_2"/>
</dbReference>
<dbReference type="SMART" id="SM00635">
    <property type="entry name" value="BID_2"/>
    <property type="match status" value="1"/>
</dbReference>
<dbReference type="InterPro" id="IPR008964">
    <property type="entry name" value="Invasin/intimin_cell_adhesion"/>
</dbReference>
<dbReference type="Gene3D" id="2.80.10.50">
    <property type="match status" value="1"/>
</dbReference>
<dbReference type="Gene3D" id="2.60.40.1180">
    <property type="entry name" value="Golgi alpha-mannosidase II"/>
    <property type="match status" value="1"/>
</dbReference>
<dbReference type="InterPro" id="IPR026444">
    <property type="entry name" value="Secre_tail"/>
</dbReference>
<organism evidence="3 4">
    <name type="scientific">Dawidia soli</name>
    <dbReference type="NCBI Taxonomy" id="2782352"/>
    <lineage>
        <taxon>Bacteria</taxon>
        <taxon>Pseudomonadati</taxon>
        <taxon>Bacteroidota</taxon>
        <taxon>Cytophagia</taxon>
        <taxon>Cytophagales</taxon>
        <taxon>Chryseotaleaceae</taxon>
        <taxon>Dawidia</taxon>
    </lineage>
</organism>
<evidence type="ECO:0000259" key="2">
    <source>
        <dbReference type="SMART" id="SM00642"/>
    </source>
</evidence>
<dbReference type="RefSeq" id="WP_254089185.1">
    <property type="nucleotide sequence ID" value="NZ_JAHESC010000005.1"/>
</dbReference>
<dbReference type="SUPFAM" id="SSF51011">
    <property type="entry name" value="Glycosyl hydrolase domain"/>
    <property type="match status" value="1"/>
</dbReference>
<evidence type="ECO:0000313" key="3">
    <source>
        <dbReference type="EMBL" id="MBT1685934.1"/>
    </source>
</evidence>